<accession>A0A2T0SQN0</accession>
<dbReference type="Proteomes" id="UP000239494">
    <property type="component" value="Unassembled WGS sequence"/>
</dbReference>
<keyword evidence="1" id="KW-0732">Signal</keyword>
<protein>
    <recommendedName>
        <fullName evidence="4">Secreted protein</fullName>
    </recommendedName>
</protein>
<sequence>MERKGILIMRDTRKRLSTTGSLAVVGAVVASLFGIASAASAAPGATPVDPFAACSQPVNPVHAGAALVHLFSCSDGWHGQITGATPGDEIWVTNASGRVTAWRTVPLGATSANSGSVGTFGSPWRACGKDISAGAIGCTAYN</sequence>
<feature type="signal peptide" evidence="1">
    <location>
        <begin position="1"/>
        <end position="41"/>
    </location>
</feature>
<gene>
    <name evidence="2" type="ORF">CLV43_113149</name>
</gene>
<organism evidence="2 3">
    <name type="scientific">Umezawaea tangerina</name>
    <dbReference type="NCBI Taxonomy" id="84725"/>
    <lineage>
        <taxon>Bacteria</taxon>
        <taxon>Bacillati</taxon>
        <taxon>Actinomycetota</taxon>
        <taxon>Actinomycetes</taxon>
        <taxon>Pseudonocardiales</taxon>
        <taxon>Pseudonocardiaceae</taxon>
        <taxon>Umezawaea</taxon>
    </lineage>
</organism>
<feature type="chain" id="PRO_5015780474" description="Secreted protein" evidence="1">
    <location>
        <begin position="42"/>
        <end position="142"/>
    </location>
</feature>
<evidence type="ECO:0000313" key="3">
    <source>
        <dbReference type="Proteomes" id="UP000239494"/>
    </source>
</evidence>
<dbReference type="EMBL" id="PVTF01000013">
    <property type="protein sequence ID" value="PRY35722.1"/>
    <property type="molecule type" value="Genomic_DNA"/>
</dbReference>
<keyword evidence="3" id="KW-1185">Reference proteome</keyword>
<evidence type="ECO:0008006" key="4">
    <source>
        <dbReference type="Google" id="ProtNLM"/>
    </source>
</evidence>
<evidence type="ECO:0000256" key="1">
    <source>
        <dbReference type="SAM" id="SignalP"/>
    </source>
</evidence>
<dbReference type="AlphaFoldDB" id="A0A2T0SQN0"/>
<evidence type="ECO:0000313" key="2">
    <source>
        <dbReference type="EMBL" id="PRY35722.1"/>
    </source>
</evidence>
<name>A0A2T0SQN0_9PSEU</name>
<proteinExistence type="predicted"/>
<comment type="caution">
    <text evidence="2">The sequence shown here is derived from an EMBL/GenBank/DDBJ whole genome shotgun (WGS) entry which is preliminary data.</text>
</comment>
<reference evidence="2 3" key="1">
    <citation type="submission" date="2018-03" db="EMBL/GenBank/DDBJ databases">
        <title>Genomic Encyclopedia of Archaeal and Bacterial Type Strains, Phase II (KMG-II): from individual species to whole genera.</title>
        <authorList>
            <person name="Goeker M."/>
        </authorList>
    </citation>
    <scope>NUCLEOTIDE SEQUENCE [LARGE SCALE GENOMIC DNA]</scope>
    <source>
        <strain evidence="2 3">DSM 44720</strain>
    </source>
</reference>